<name>A0A0F8A568_9HYPO</name>
<protein>
    <submittedName>
        <fullName evidence="2">Uncharacterized protein</fullName>
    </submittedName>
</protein>
<organism evidence="2 3">
    <name type="scientific">Hirsutella minnesotensis 3608</name>
    <dbReference type="NCBI Taxonomy" id="1043627"/>
    <lineage>
        <taxon>Eukaryota</taxon>
        <taxon>Fungi</taxon>
        <taxon>Dikarya</taxon>
        <taxon>Ascomycota</taxon>
        <taxon>Pezizomycotina</taxon>
        <taxon>Sordariomycetes</taxon>
        <taxon>Hypocreomycetidae</taxon>
        <taxon>Hypocreales</taxon>
        <taxon>Ophiocordycipitaceae</taxon>
        <taxon>Hirsutella</taxon>
    </lineage>
</organism>
<dbReference type="Proteomes" id="UP000054481">
    <property type="component" value="Unassembled WGS sequence"/>
</dbReference>
<feature type="region of interest" description="Disordered" evidence="1">
    <location>
        <begin position="307"/>
        <end position="409"/>
    </location>
</feature>
<proteinExistence type="predicted"/>
<accession>A0A0F8A568</accession>
<feature type="compositionally biased region" description="Low complexity" evidence="1">
    <location>
        <begin position="148"/>
        <end position="166"/>
    </location>
</feature>
<feature type="region of interest" description="Disordered" evidence="1">
    <location>
        <begin position="96"/>
        <end position="175"/>
    </location>
</feature>
<dbReference type="OrthoDB" id="4775454at2759"/>
<gene>
    <name evidence="2" type="ORF">HIM_05713</name>
</gene>
<sequence length="409" mass="45491">MEVSNKLVDLTLVSKYHPVANYSYPRNDSLAAHHDKYSPTIDRSDRSSFGSQASAPGLIDDRTDSEVSVDDDYQYHTHTAELWDSFWQPGMPGKAMVDDGSSLHPKKHYPALIPSPRGKSRRRQPEPIDTAAAWPLPDGSPRDRSRKPAAAYSSPPKPKSSPTYSAFPKSQPSAAPISPLLARASRQQCSPRPVRPPRPADEIITPCIRVVTSCTRRPVMAPSSAYDPSPMTYRFPPISPTTKWLPPSPVAEREFVFSERTSSRPRTAHGHAYTSSDASVSSAHLALEQPFQPPQARIPRHCKSIAHLVPPAPEPQPHSVFEYDSDSDGDHGRSFFRFHKRNDSDGRRSTKSTPVEPVPPQISRRPLPQISPPAPEPLLANRLSKSEAPTRWKRQGHDVFGRMLGRRSR</sequence>
<feature type="compositionally biased region" description="Basic and acidic residues" evidence="1">
    <location>
        <begin position="384"/>
        <end position="400"/>
    </location>
</feature>
<feature type="region of interest" description="Disordered" evidence="1">
    <location>
        <begin position="37"/>
        <end position="63"/>
    </location>
</feature>
<reference evidence="2 3" key="1">
    <citation type="journal article" date="2014" name="Genome Biol. Evol.">
        <title>Comparative genomics and transcriptomics analyses reveal divergent lifestyle features of nematode endoparasitic fungus Hirsutella minnesotensis.</title>
        <authorList>
            <person name="Lai Y."/>
            <person name="Liu K."/>
            <person name="Zhang X."/>
            <person name="Zhang X."/>
            <person name="Li K."/>
            <person name="Wang N."/>
            <person name="Shu C."/>
            <person name="Wu Y."/>
            <person name="Wang C."/>
            <person name="Bushley K.E."/>
            <person name="Xiang M."/>
            <person name="Liu X."/>
        </authorList>
    </citation>
    <scope>NUCLEOTIDE SEQUENCE [LARGE SCALE GENOMIC DNA]</scope>
    <source>
        <strain evidence="2 3">3608</strain>
    </source>
</reference>
<keyword evidence="3" id="KW-1185">Reference proteome</keyword>
<feature type="compositionally biased region" description="Basic and acidic residues" evidence="1">
    <location>
        <begin position="37"/>
        <end position="46"/>
    </location>
</feature>
<evidence type="ECO:0000313" key="3">
    <source>
        <dbReference type="Proteomes" id="UP000054481"/>
    </source>
</evidence>
<evidence type="ECO:0000256" key="1">
    <source>
        <dbReference type="SAM" id="MobiDB-lite"/>
    </source>
</evidence>
<dbReference type="AlphaFoldDB" id="A0A0F8A568"/>
<dbReference type="EMBL" id="KQ030522">
    <property type="protein sequence ID" value="KJZ74804.1"/>
    <property type="molecule type" value="Genomic_DNA"/>
</dbReference>
<evidence type="ECO:0000313" key="2">
    <source>
        <dbReference type="EMBL" id="KJZ74804.1"/>
    </source>
</evidence>